<proteinExistence type="predicted"/>
<gene>
    <name evidence="2" type="ORF">FALBO_2887</name>
</gene>
<evidence type="ECO:0000256" key="1">
    <source>
        <dbReference type="SAM" id="MobiDB-lite"/>
    </source>
</evidence>
<dbReference type="OrthoDB" id="5102879at2759"/>
<accession>A0A8H4LIH5</accession>
<feature type="compositionally biased region" description="Basic residues" evidence="1">
    <location>
        <begin position="1"/>
        <end position="15"/>
    </location>
</feature>
<feature type="region of interest" description="Disordered" evidence="1">
    <location>
        <begin position="1"/>
        <end position="71"/>
    </location>
</feature>
<comment type="caution">
    <text evidence="2">The sequence shown here is derived from an EMBL/GenBank/DDBJ whole genome shotgun (WGS) entry which is preliminary data.</text>
</comment>
<feature type="region of interest" description="Disordered" evidence="1">
    <location>
        <begin position="173"/>
        <end position="194"/>
    </location>
</feature>
<sequence length="194" mass="23031">MPRTRPSARKRRHDRRTREMLKRLCAEADDNGPDATAPTEGASPAAQDCAKTPESKPATDQPASSPKPKRLCKHRRLPDRLYYHRYDKHDYRYLAFQRRMSQLIDEKIADGHNTMAKWKWDGNASLSKFQDKVENWKEMVERDVVSLRRHYRMRLEIIESNAERLQKKVEKLEAKEGMREDAQRKRAEEDREKQ</sequence>
<organism evidence="2 3">
    <name type="scientific">Fusarium albosuccineum</name>
    <dbReference type="NCBI Taxonomy" id="1237068"/>
    <lineage>
        <taxon>Eukaryota</taxon>
        <taxon>Fungi</taxon>
        <taxon>Dikarya</taxon>
        <taxon>Ascomycota</taxon>
        <taxon>Pezizomycotina</taxon>
        <taxon>Sordariomycetes</taxon>
        <taxon>Hypocreomycetidae</taxon>
        <taxon>Hypocreales</taxon>
        <taxon>Nectriaceae</taxon>
        <taxon>Fusarium</taxon>
        <taxon>Fusarium decemcellulare species complex</taxon>
    </lineage>
</organism>
<protein>
    <submittedName>
        <fullName evidence="2">Uncharacterized protein</fullName>
    </submittedName>
</protein>
<dbReference type="AlphaFoldDB" id="A0A8H4LIH5"/>
<reference evidence="2 3" key="1">
    <citation type="submission" date="2020-01" db="EMBL/GenBank/DDBJ databases">
        <title>Identification and distribution of gene clusters putatively required for synthesis of sphingolipid metabolism inhibitors in phylogenetically diverse species of the filamentous fungus Fusarium.</title>
        <authorList>
            <person name="Kim H.-S."/>
            <person name="Busman M."/>
            <person name="Brown D.W."/>
            <person name="Divon H."/>
            <person name="Uhlig S."/>
            <person name="Proctor R.H."/>
        </authorList>
    </citation>
    <scope>NUCLEOTIDE SEQUENCE [LARGE SCALE GENOMIC DNA]</scope>
    <source>
        <strain evidence="2 3">NRRL 20459</strain>
    </source>
</reference>
<keyword evidence="3" id="KW-1185">Reference proteome</keyword>
<dbReference type="EMBL" id="JAADYS010000383">
    <property type="protein sequence ID" value="KAF4470215.1"/>
    <property type="molecule type" value="Genomic_DNA"/>
</dbReference>
<dbReference type="Proteomes" id="UP000554235">
    <property type="component" value="Unassembled WGS sequence"/>
</dbReference>
<feature type="compositionally biased region" description="Basic and acidic residues" evidence="1">
    <location>
        <begin position="16"/>
        <end position="26"/>
    </location>
</feature>
<name>A0A8H4LIH5_9HYPO</name>
<evidence type="ECO:0000313" key="2">
    <source>
        <dbReference type="EMBL" id="KAF4470215.1"/>
    </source>
</evidence>
<evidence type="ECO:0000313" key="3">
    <source>
        <dbReference type="Proteomes" id="UP000554235"/>
    </source>
</evidence>